<keyword evidence="5" id="KW-1185">Reference proteome</keyword>
<dbReference type="CDD" id="cd14750">
    <property type="entry name" value="PBP2_TMBP"/>
    <property type="match status" value="1"/>
</dbReference>
<dbReference type="GO" id="GO:0015768">
    <property type="term" value="P:maltose transport"/>
    <property type="evidence" value="ECO:0007669"/>
    <property type="project" value="TreeGrafter"/>
</dbReference>
<dbReference type="AlphaFoldDB" id="A0A1T4YSR0"/>
<dbReference type="EMBL" id="LT796768">
    <property type="protein sequence ID" value="SKB04766.1"/>
    <property type="molecule type" value="Genomic_DNA"/>
</dbReference>
<evidence type="ECO:0000313" key="4">
    <source>
        <dbReference type="EMBL" id="SKB04766.1"/>
    </source>
</evidence>
<dbReference type="Gene3D" id="3.40.190.10">
    <property type="entry name" value="Periplasmic binding protein-like II"/>
    <property type="match status" value="2"/>
</dbReference>
<dbReference type="PANTHER" id="PTHR30061:SF50">
    <property type="entry name" value="MALTOSE_MALTODEXTRIN-BINDING PERIPLASMIC PROTEIN"/>
    <property type="match status" value="1"/>
</dbReference>
<comment type="similarity">
    <text evidence="1">Belongs to the bacterial solute-binding protein 1 family.</text>
</comment>
<dbReference type="Pfam" id="PF01547">
    <property type="entry name" value="SBP_bac_1"/>
    <property type="match status" value="1"/>
</dbReference>
<evidence type="ECO:0000256" key="3">
    <source>
        <dbReference type="ARBA" id="ARBA00022729"/>
    </source>
</evidence>
<protein>
    <submittedName>
        <fullName evidence="4">Carbohydrate ABC transporter substrate-binding protein, CUT1 family</fullName>
    </submittedName>
</protein>
<evidence type="ECO:0000313" key="5">
    <source>
        <dbReference type="Proteomes" id="UP000191040"/>
    </source>
</evidence>
<dbReference type="SUPFAM" id="SSF53850">
    <property type="entry name" value="Periplasmic binding protein-like II"/>
    <property type="match status" value="1"/>
</dbReference>
<reference evidence="5" key="1">
    <citation type="submission" date="2017-02" db="EMBL/GenBank/DDBJ databases">
        <authorList>
            <person name="Varghese N."/>
            <person name="Submissions S."/>
        </authorList>
    </citation>
    <scope>NUCLEOTIDE SEQUENCE [LARGE SCALE GENOMIC DNA]</scope>
    <source>
        <strain evidence="5">9H-4</strain>
    </source>
</reference>
<organism evidence="4 5">
    <name type="scientific">Aeromicrobium choanae</name>
    <dbReference type="NCBI Taxonomy" id="1736691"/>
    <lineage>
        <taxon>Bacteria</taxon>
        <taxon>Bacillati</taxon>
        <taxon>Actinomycetota</taxon>
        <taxon>Actinomycetes</taxon>
        <taxon>Propionibacteriales</taxon>
        <taxon>Nocardioidaceae</taxon>
        <taxon>Aeromicrobium</taxon>
    </lineage>
</organism>
<dbReference type="Proteomes" id="UP000191040">
    <property type="component" value="Chromosome I"/>
</dbReference>
<dbReference type="GO" id="GO:1901982">
    <property type="term" value="F:maltose binding"/>
    <property type="evidence" value="ECO:0007669"/>
    <property type="project" value="TreeGrafter"/>
</dbReference>
<keyword evidence="2" id="KW-0813">Transport</keyword>
<sequence>MATLAACGGGDEGGVPTINLFGGASATGFQDLIDGCNEQADGKWKIEGNLVPSDADGQREQMVRRLAAGDAGMDVIGMDVVWTAEFAEAGWILPLTDEQRAEASEGTLAVPLETATWKDKLYAIPKHTNAQLMWYRKSLVDKVGNGEPPKTWDEMFAMAEKLKAEGDPYEIGFTGARYEGLVVGFNTILSSFGGTIVNEDSTETTIDDKTVQALDLLNKLATSGLSNASLSNSQEPEVFAQLQNGASAFSLNWPYVLSAMREASPEIAEDLAFAPFPATVEGQPSKVTVGGMNFAISKFSEHPEESFEAAMCLRSPENQLKHSLTAGEPPVIESVFEEAEFKEAYPQGQVLLDSLESASSRPISPVYQNISTIISSTLSPPSSIDGENTAEELDTAINDAIEGKGILP</sequence>
<evidence type="ECO:0000256" key="2">
    <source>
        <dbReference type="ARBA" id="ARBA00022448"/>
    </source>
</evidence>
<dbReference type="PANTHER" id="PTHR30061">
    <property type="entry name" value="MALTOSE-BINDING PERIPLASMIC PROTEIN"/>
    <property type="match status" value="1"/>
</dbReference>
<dbReference type="GO" id="GO:0055052">
    <property type="term" value="C:ATP-binding cassette (ABC) transporter complex, substrate-binding subunit-containing"/>
    <property type="evidence" value="ECO:0007669"/>
    <property type="project" value="TreeGrafter"/>
</dbReference>
<gene>
    <name evidence="4" type="ORF">SAMN06295964_0700</name>
</gene>
<name>A0A1T4YSR0_9ACTN</name>
<evidence type="ECO:0000256" key="1">
    <source>
        <dbReference type="ARBA" id="ARBA00008520"/>
    </source>
</evidence>
<dbReference type="STRING" id="1736691.SAMN06295964_0700"/>
<dbReference type="InterPro" id="IPR006059">
    <property type="entry name" value="SBP"/>
</dbReference>
<dbReference type="GO" id="GO:0042956">
    <property type="term" value="P:maltodextrin transmembrane transport"/>
    <property type="evidence" value="ECO:0007669"/>
    <property type="project" value="TreeGrafter"/>
</dbReference>
<keyword evidence="3" id="KW-0732">Signal</keyword>
<dbReference type="OrthoDB" id="9770625at2"/>
<proteinExistence type="inferred from homology"/>
<accession>A0A1T4YSR0</accession>